<gene>
    <name evidence="6" type="primary">solA_2</name>
    <name evidence="6" type="ORF">GCM10009768_19700</name>
</gene>
<dbReference type="InterPro" id="IPR045170">
    <property type="entry name" value="MTOX"/>
</dbReference>
<keyword evidence="7" id="KW-1185">Reference proteome</keyword>
<comment type="cofactor">
    <cofactor evidence="1">
        <name>FAD</name>
        <dbReference type="ChEBI" id="CHEBI:57692"/>
    </cofactor>
</comment>
<protein>
    <submittedName>
        <fullName evidence="6">N-methyl-L-tryptophan oxidase</fullName>
    </submittedName>
</protein>
<sequence>MDSVSHLVIGAGIAGASTAWHLARRGHEVLLLERDRPASARGSSHGSARIFRYPYANPLYTGLVQRAAPLWEELSAICGEPLITRTGGLDHGDLVPAAALARVLEQRGIPHEVLEAEAARERWPQFRFDTRVLHQPDAGVLDAEGTVGAMVGAAQSHGAELRTDWTVDAVERVGDGYLVHDGAGESVHAARIVIAAGGWLPELLPKLPLSDAFRAALPAFEVTQEEAFHFPYASAFAGANWPTVIRQDRSSRSYALPGGRDAGFRGLKIAEYHAGRPLASAAEQDGRISDASRRAMIERIVSDYPGLDPEPYAETTCLFTMTPSEDFVIDGDDGITILSACSGHGAKFAPLLGALVADELDGGPRVPDEFRLGGRRGDRR</sequence>
<dbReference type="RefSeq" id="WP_344031876.1">
    <property type="nucleotide sequence ID" value="NZ_BAAAOB010000002.1"/>
</dbReference>
<dbReference type="SUPFAM" id="SSF51905">
    <property type="entry name" value="FAD/NAD(P)-binding domain"/>
    <property type="match status" value="1"/>
</dbReference>
<dbReference type="Pfam" id="PF01266">
    <property type="entry name" value="DAO"/>
    <property type="match status" value="1"/>
</dbReference>
<organism evidence="6 7">
    <name type="scientific">Leucobacter iarius</name>
    <dbReference type="NCBI Taxonomy" id="333963"/>
    <lineage>
        <taxon>Bacteria</taxon>
        <taxon>Bacillati</taxon>
        <taxon>Actinomycetota</taxon>
        <taxon>Actinomycetes</taxon>
        <taxon>Micrococcales</taxon>
        <taxon>Microbacteriaceae</taxon>
        <taxon>Leucobacter</taxon>
    </lineage>
</organism>
<dbReference type="Gene3D" id="3.50.50.60">
    <property type="entry name" value="FAD/NAD(P)-binding domain"/>
    <property type="match status" value="1"/>
</dbReference>
<accession>A0ABN2LJC3</accession>
<comment type="caution">
    <text evidence="6">The sequence shown here is derived from an EMBL/GenBank/DDBJ whole genome shotgun (WGS) entry which is preliminary data.</text>
</comment>
<dbReference type="PANTHER" id="PTHR10961:SF7">
    <property type="entry name" value="FAD DEPENDENT OXIDOREDUCTASE DOMAIN-CONTAINING PROTEIN"/>
    <property type="match status" value="1"/>
</dbReference>
<keyword evidence="2" id="KW-0285">Flavoprotein</keyword>
<feature type="domain" description="FAD dependent oxidoreductase" evidence="5">
    <location>
        <begin position="7"/>
        <end position="358"/>
    </location>
</feature>
<dbReference type="EMBL" id="BAAAOB010000002">
    <property type="protein sequence ID" value="GAA1790727.1"/>
    <property type="molecule type" value="Genomic_DNA"/>
</dbReference>
<dbReference type="Gene3D" id="3.30.9.10">
    <property type="entry name" value="D-Amino Acid Oxidase, subunit A, domain 2"/>
    <property type="match status" value="1"/>
</dbReference>
<dbReference type="Proteomes" id="UP001500851">
    <property type="component" value="Unassembled WGS sequence"/>
</dbReference>
<evidence type="ECO:0000256" key="2">
    <source>
        <dbReference type="ARBA" id="ARBA00022630"/>
    </source>
</evidence>
<keyword evidence="3" id="KW-0274">FAD</keyword>
<evidence type="ECO:0000313" key="7">
    <source>
        <dbReference type="Proteomes" id="UP001500851"/>
    </source>
</evidence>
<name>A0ABN2LJC3_9MICO</name>
<dbReference type="InterPro" id="IPR036188">
    <property type="entry name" value="FAD/NAD-bd_sf"/>
</dbReference>
<evidence type="ECO:0000256" key="3">
    <source>
        <dbReference type="ARBA" id="ARBA00022827"/>
    </source>
</evidence>
<evidence type="ECO:0000256" key="1">
    <source>
        <dbReference type="ARBA" id="ARBA00001974"/>
    </source>
</evidence>
<evidence type="ECO:0000256" key="4">
    <source>
        <dbReference type="ARBA" id="ARBA00023002"/>
    </source>
</evidence>
<proteinExistence type="predicted"/>
<dbReference type="PANTHER" id="PTHR10961">
    <property type="entry name" value="PEROXISOMAL SARCOSINE OXIDASE"/>
    <property type="match status" value="1"/>
</dbReference>
<dbReference type="SUPFAM" id="SSF54373">
    <property type="entry name" value="FAD-linked reductases, C-terminal domain"/>
    <property type="match status" value="1"/>
</dbReference>
<dbReference type="InterPro" id="IPR006076">
    <property type="entry name" value="FAD-dep_OxRdtase"/>
</dbReference>
<evidence type="ECO:0000259" key="5">
    <source>
        <dbReference type="Pfam" id="PF01266"/>
    </source>
</evidence>
<keyword evidence="4" id="KW-0560">Oxidoreductase</keyword>
<evidence type="ECO:0000313" key="6">
    <source>
        <dbReference type="EMBL" id="GAA1790727.1"/>
    </source>
</evidence>
<reference evidence="6 7" key="1">
    <citation type="journal article" date="2019" name="Int. J. Syst. Evol. Microbiol.">
        <title>The Global Catalogue of Microorganisms (GCM) 10K type strain sequencing project: providing services to taxonomists for standard genome sequencing and annotation.</title>
        <authorList>
            <consortium name="The Broad Institute Genomics Platform"/>
            <consortium name="The Broad Institute Genome Sequencing Center for Infectious Disease"/>
            <person name="Wu L."/>
            <person name="Ma J."/>
        </authorList>
    </citation>
    <scope>NUCLEOTIDE SEQUENCE [LARGE SCALE GENOMIC DNA]</scope>
    <source>
        <strain evidence="6 7">JCM 14736</strain>
    </source>
</reference>